<proteinExistence type="predicted"/>
<feature type="transmembrane region" description="Helical" evidence="2">
    <location>
        <begin position="93"/>
        <end position="118"/>
    </location>
</feature>
<keyword evidence="2" id="KW-1133">Transmembrane helix</keyword>
<gene>
    <name evidence="3" type="ORF">ACFQ3T_06850</name>
</gene>
<keyword evidence="4" id="KW-1185">Reference proteome</keyword>
<sequence length="180" mass="18870">MTTPQDPEHLPPQQPYAPGSPPVGGYGQAGGPPEAPQALSEPKELRLSFWLWITAAALVALTSLLVMTQRESATEAARRAGGTQGLTEEQFQAAVTASLLFLLVLGLVMGGLLAFFAVKARAGRGWARVALTVLGALVFVYNVLGFSLLGLLTGLVVAVAMVTLHLPATKQHFDAVKRAG</sequence>
<keyword evidence="2" id="KW-0472">Membrane</keyword>
<evidence type="ECO:0000313" key="4">
    <source>
        <dbReference type="Proteomes" id="UP001597168"/>
    </source>
</evidence>
<reference evidence="4" key="1">
    <citation type="journal article" date="2019" name="Int. J. Syst. Evol. Microbiol.">
        <title>The Global Catalogue of Microorganisms (GCM) 10K type strain sequencing project: providing services to taxonomists for standard genome sequencing and annotation.</title>
        <authorList>
            <consortium name="The Broad Institute Genomics Platform"/>
            <consortium name="The Broad Institute Genome Sequencing Center for Infectious Disease"/>
            <person name="Wu L."/>
            <person name="Ma J."/>
        </authorList>
    </citation>
    <scope>NUCLEOTIDE SEQUENCE [LARGE SCALE GENOMIC DNA]</scope>
    <source>
        <strain evidence="4">CCUG 60214</strain>
    </source>
</reference>
<evidence type="ECO:0000313" key="3">
    <source>
        <dbReference type="EMBL" id="MFD1146835.1"/>
    </source>
</evidence>
<protein>
    <recommendedName>
        <fullName evidence="5">DUF4064 domain-containing protein</fullName>
    </recommendedName>
</protein>
<feature type="transmembrane region" description="Helical" evidence="2">
    <location>
        <begin position="49"/>
        <end position="68"/>
    </location>
</feature>
<name>A0ABW3QQQ2_9PSEU</name>
<keyword evidence="2" id="KW-0812">Transmembrane</keyword>
<feature type="compositionally biased region" description="Pro residues" evidence="1">
    <location>
        <begin position="10"/>
        <end position="21"/>
    </location>
</feature>
<comment type="caution">
    <text evidence="3">The sequence shown here is derived from an EMBL/GenBank/DDBJ whole genome shotgun (WGS) entry which is preliminary data.</text>
</comment>
<organism evidence="3 4">
    <name type="scientific">Saccharothrix hoggarensis</name>
    <dbReference type="NCBI Taxonomy" id="913853"/>
    <lineage>
        <taxon>Bacteria</taxon>
        <taxon>Bacillati</taxon>
        <taxon>Actinomycetota</taxon>
        <taxon>Actinomycetes</taxon>
        <taxon>Pseudonocardiales</taxon>
        <taxon>Pseudonocardiaceae</taxon>
        <taxon>Saccharothrix</taxon>
    </lineage>
</organism>
<dbReference type="RefSeq" id="WP_380721270.1">
    <property type="nucleotide sequence ID" value="NZ_JBHTLK010000021.1"/>
</dbReference>
<evidence type="ECO:0000256" key="2">
    <source>
        <dbReference type="SAM" id="Phobius"/>
    </source>
</evidence>
<dbReference type="Proteomes" id="UP001597168">
    <property type="component" value="Unassembled WGS sequence"/>
</dbReference>
<evidence type="ECO:0000256" key="1">
    <source>
        <dbReference type="SAM" id="MobiDB-lite"/>
    </source>
</evidence>
<accession>A0ABW3QQQ2</accession>
<dbReference type="EMBL" id="JBHTLK010000021">
    <property type="protein sequence ID" value="MFD1146835.1"/>
    <property type="molecule type" value="Genomic_DNA"/>
</dbReference>
<feature type="region of interest" description="Disordered" evidence="1">
    <location>
        <begin position="1"/>
        <end position="38"/>
    </location>
</feature>
<evidence type="ECO:0008006" key="5">
    <source>
        <dbReference type="Google" id="ProtNLM"/>
    </source>
</evidence>